<dbReference type="STRING" id="933852.A0A0C2WW79"/>
<keyword evidence="2" id="KW-1185">Reference proteome</keyword>
<reference evidence="1 2" key="1">
    <citation type="submission" date="2014-04" db="EMBL/GenBank/DDBJ databases">
        <authorList>
            <consortium name="DOE Joint Genome Institute"/>
            <person name="Kuo A."/>
            <person name="Zuccaro A."/>
            <person name="Kohler A."/>
            <person name="Nagy L.G."/>
            <person name="Floudas D."/>
            <person name="Copeland A."/>
            <person name="Barry K.W."/>
            <person name="Cichocki N."/>
            <person name="Veneault-Fourrey C."/>
            <person name="LaButti K."/>
            <person name="Lindquist E.A."/>
            <person name="Lipzen A."/>
            <person name="Lundell T."/>
            <person name="Morin E."/>
            <person name="Murat C."/>
            <person name="Sun H."/>
            <person name="Tunlid A."/>
            <person name="Henrissat B."/>
            <person name="Grigoriev I.V."/>
            <person name="Hibbett D.S."/>
            <person name="Martin F."/>
            <person name="Nordberg H.P."/>
            <person name="Cantor M.N."/>
            <person name="Hua S.X."/>
        </authorList>
    </citation>
    <scope>NUCLEOTIDE SEQUENCE [LARGE SCALE GENOMIC DNA]</scope>
    <source>
        <strain evidence="1 2">MAFF 305830</strain>
    </source>
</reference>
<evidence type="ECO:0000313" key="1">
    <source>
        <dbReference type="EMBL" id="KIM21607.1"/>
    </source>
</evidence>
<dbReference type="EMBL" id="KN824377">
    <property type="protein sequence ID" value="KIM21607.1"/>
    <property type="molecule type" value="Genomic_DNA"/>
</dbReference>
<dbReference type="AlphaFoldDB" id="A0A0C2WW79"/>
<proteinExistence type="predicted"/>
<dbReference type="OrthoDB" id="2554293at2759"/>
<reference evidence="2" key="2">
    <citation type="submission" date="2015-01" db="EMBL/GenBank/DDBJ databases">
        <title>Evolutionary Origins and Diversification of the Mycorrhizal Mutualists.</title>
        <authorList>
            <consortium name="DOE Joint Genome Institute"/>
            <consortium name="Mycorrhizal Genomics Consortium"/>
            <person name="Kohler A."/>
            <person name="Kuo A."/>
            <person name="Nagy L.G."/>
            <person name="Floudas D."/>
            <person name="Copeland A."/>
            <person name="Barry K.W."/>
            <person name="Cichocki N."/>
            <person name="Veneault-Fourrey C."/>
            <person name="LaButti K."/>
            <person name="Lindquist E.A."/>
            <person name="Lipzen A."/>
            <person name="Lundell T."/>
            <person name="Morin E."/>
            <person name="Murat C."/>
            <person name="Riley R."/>
            <person name="Ohm R."/>
            <person name="Sun H."/>
            <person name="Tunlid A."/>
            <person name="Henrissat B."/>
            <person name="Grigoriev I.V."/>
            <person name="Hibbett D.S."/>
            <person name="Martin F."/>
        </authorList>
    </citation>
    <scope>NUCLEOTIDE SEQUENCE [LARGE SCALE GENOMIC DNA]</scope>
    <source>
        <strain evidence="2">MAFF 305830</strain>
    </source>
</reference>
<evidence type="ECO:0000313" key="2">
    <source>
        <dbReference type="Proteomes" id="UP000054097"/>
    </source>
</evidence>
<sequence length="784" mass="87221">MQACFRSQFQRLSAPLKSIKSIPKASNNTSYLLARSLSTSTVTAAHTIRSAVLNGDVDRGYQLFTKYYNEEQCSSTVSSGENAGTRQPSRYLAHVLLHALHRGRHPLNAAVFTKMCMERGIKIRGHTFSTVFAGISPPCDYTVPVKRPISTEKLPPIHLLTATLGLLKAARKSGHKQHSWMYDRVINAFLLQGEVLTAAFLFITLVKEWNARRLAKAMDEAQAEVLEDPSPETGGNRPSYASEYRRPVVRPYVVAPQGVWLEKITAAIEEDLYPLSNSAENFPTGKILTALSVLVKLLEDDHSYLPGRWRLLQITRSALLRGNMDDAPYKRFHRILQDLCQRSHPVPGVDLFSYHVLLRYSLRDQKSIELGTNVLRALCESHKPSTVTYNILINELTCLGDAATATAITRLLGAESLFALNKPARDSNGPVAGGSVQWRMVEYLSSHPIPRPDGYTVTTAMSESIARADPHAACRLLSQMFPELHRADFQSSKLSSCKPALLRAASLSPHFWATAQRAATEVKSLTLSTRIWRLVTRAEKIQRSSHTGDMLPSIYNVEAYTCQLQFFLSRLEGLQLSVQTSPEGYDGKCSPQAITAQYSQLLDIMYDVLVTLRDRVTGKARISGFEFDDRIARTLFALVKALLTLENSLSAFLGYKGDSSTQIDSDWADACSQLPRILGTVRKITHHCQVPHPEWVLEVGFASYKDGAISTSSLGEHGASPSVPLVPNGRSRKHRAFKIRYSTNNFRLSGLPKEVVRTGKKDKQDASRAGKRLLRQLEQVSVRC</sequence>
<dbReference type="HOGENOM" id="CLU_398011_0_0_1"/>
<name>A0A0C2WW79_SERVB</name>
<protein>
    <submittedName>
        <fullName evidence="1">Uncharacterized protein</fullName>
    </submittedName>
</protein>
<accession>A0A0C2WW79</accession>
<organism evidence="1 2">
    <name type="scientific">Serendipita vermifera MAFF 305830</name>
    <dbReference type="NCBI Taxonomy" id="933852"/>
    <lineage>
        <taxon>Eukaryota</taxon>
        <taxon>Fungi</taxon>
        <taxon>Dikarya</taxon>
        <taxon>Basidiomycota</taxon>
        <taxon>Agaricomycotina</taxon>
        <taxon>Agaricomycetes</taxon>
        <taxon>Sebacinales</taxon>
        <taxon>Serendipitaceae</taxon>
        <taxon>Serendipita</taxon>
    </lineage>
</organism>
<dbReference type="Proteomes" id="UP000054097">
    <property type="component" value="Unassembled WGS sequence"/>
</dbReference>
<gene>
    <name evidence="1" type="ORF">M408DRAFT_333355</name>
</gene>